<dbReference type="EMBL" id="CAJOBC010003240">
    <property type="protein sequence ID" value="CAF3773847.1"/>
    <property type="molecule type" value="Genomic_DNA"/>
</dbReference>
<evidence type="ECO:0000313" key="5">
    <source>
        <dbReference type="EMBL" id="CAF3988744.1"/>
    </source>
</evidence>
<sequence>MHGENRQLAICGGLLGLCGFIMALIAIRIPYWTVIHSHSSTTTPNITSYGLFKQCNLEKCTTRSSKHFSPIILSILATFTLLLGSFLTCLLGFYSFSRRHFYLAPICLFISCFLFLGCLSIYGKESLLNSHSSKLIVATLAFVFKALYLASYISGRYSILYKQHQQDFEKNCQHGDGGL</sequence>
<dbReference type="Proteomes" id="UP000677228">
    <property type="component" value="Unassembled WGS sequence"/>
</dbReference>
<name>A0A814GWT6_9BILA</name>
<dbReference type="EMBL" id="CAJOBA010034605">
    <property type="protein sequence ID" value="CAF3988744.1"/>
    <property type="molecule type" value="Genomic_DNA"/>
</dbReference>
<evidence type="ECO:0000256" key="1">
    <source>
        <dbReference type="SAM" id="Phobius"/>
    </source>
</evidence>
<comment type="caution">
    <text evidence="2">The sequence shown here is derived from an EMBL/GenBank/DDBJ whole genome shotgun (WGS) entry which is preliminary data.</text>
</comment>
<keyword evidence="1" id="KW-0812">Transmembrane</keyword>
<evidence type="ECO:0000313" key="3">
    <source>
        <dbReference type="EMBL" id="CAF1177509.1"/>
    </source>
</evidence>
<dbReference type="Proteomes" id="UP000682733">
    <property type="component" value="Unassembled WGS sequence"/>
</dbReference>
<dbReference type="EMBL" id="CAJNOQ010003240">
    <property type="protein sequence ID" value="CAF1002433.1"/>
    <property type="molecule type" value="Genomic_DNA"/>
</dbReference>
<feature type="transmembrane region" description="Helical" evidence="1">
    <location>
        <begin position="71"/>
        <end position="94"/>
    </location>
</feature>
<proteinExistence type="predicted"/>
<feature type="transmembrane region" description="Helical" evidence="1">
    <location>
        <begin position="101"/>
        <end position="123"/>
    </location>
</feature>
<reference evidence="2" key="1">
    <citation type="submission" date="2021-02" db="EMBL/GenBank/DDBJ databases">
        <authorList>
            <person name="Nowell W R."/>
        </authorList>
    </citation>
    <scope>NUCLEOTIDE SEQUENCE</scope>
</reference>
<evidence type="ECO:0000313" key="6">
    <source>
        <dbReference type="Proteomes" id="UP000663829"/>
    </source>
</evidence>
<protein>
    <submittedName>
        <fullName evidence="2">Uncharacterized protein</fullName>
    </submittedName>
</protein>
<dbReference type="Proteomes" id="UP000681722">
    <property type="component" value="Unassembled WGS sequence"/>
</dbReference>
<feature type="transmembrane region" description="Helical" evidence="1">
    <location>
        <begin position="7"/>
        <end position="31"/>
    </location>
</feature>
<accession>A0A814GWT6</accession>
<feature type="transmembrane region" description="Helical" evidence="1">
    <location>
        <begin position="135"/>
        <end position="153"/>
    </location>
</feature>
<keyword evidence="6" id="KW-1185">Reference proteome</keyword>
<dbReference type="AlphaFoldDB" id="A0A814GWT6"/>
<gene>
    <name evidence="2" type="ORF">GPM918_LOCUS13831</name>
    <name evidence="3" type="ORF">OVA965_LOCUS22890</name>
    <name evidence="4" type="ORF">SRO942_LOCUS13831</name>
    <name evidence="5" type="ORF">TMI583_LOCUS23605</name>
</gene>
<dbReference type="EMBL" id="CAJNOK010013079">
    <property type="protein sequence ID" value="CAF1177509.1"/>
    <property type="molecule type" value="Genomic_DNA"/>
</dbReference>
<organism evidence="2 6">
    <name type="scientific">Didymodactylos carnosus</name>
    <dbReference type="NCBI Taxonomy" id="1234261"/>
    <lineage>
        <taxon>Eukaryota</taxon>
        <taxon>Metazoa</taxon>
        <taxon>Spiralia</taxon>
        <taxon>Gnathifera</taxon>
        <taxon>Rotifera</taxon>
        <taxon>Eurotatoria</taxon>
        <taxon>Bdelloidea</taxon>
        <taxon>Philodinida</taxon>
        <taxon>Philodinidae</taxon>
        <taxon>Didymodactylos</taxon>
    </lineage>
</organism>
<dbReference type="Proteomes" id="UP000663829">
    <property type="component" value="Unassembled WGS sequence"/>
</dbReference>
<evidence type="ECO:0000313" key="2">
    <source>
        <dbReference type="EMBL" id="CAF1002433.1"/>
    </source>
</evidence>
<dbReference type="Gene3D" id="1.20.140.150">
    <property type="match status" value="1"/>
</dbReference>
<keyword evidence="1" id="KW-1133">Transmembrane helix</keyword>
<evidence type="ECO:0000313" key="4">
    <source>
        <dbReference type="EMBL" id="CAF3773847.1"/>
    </source>
</evidence>
<keyword evidence="1" id="KW-0472">Membrane</keyword>